<accession>A0A517YMK6</accession>
<proteinExistence type="predicted"/>
<dbReference type="EMBL" id="CP036274">
    <property type="protein sequence ID" value="QDU31459.1"/>
    <property type="molecule type" value="Genomic_DNA"/>
</dbReference>
<keyword evidence="2" id="KW-1185">Reference proteome</keyword>
<name>A0A517YMK6_9BACT</name>
<evidence type="ECO:0000313" key="1">
    <source>
        <dbReference type="EMBL" id="QDU31459.1"/>
    </source>
</evidence>
<dbReference type="InterPro" id="IPR016024">
    <property type="entry name" value="ARM-type_fold"/>
</dbReference>
<sequence length="221" mass="24444">MLKRLLAYLFSPPDDPGIVRATPAEIANDRILRGDIPKLTTQELTRVCEEYWAQFPDPTIEVDTAAKPPLPVSSGRYWSAVAELRGRGPEIINWVCSSLSHSNYDARELAATFIGDFAERNELGPARQEAEDALVACAIRVPQYDGKEAQANDVALRALKSVGGKAIFGVIRYILTADEWKEDDLRWSAVEVLGDLTSQPFLEEPEPELAAQQWLAAHPEG</sequence>
<dbReference type="InterPro" id="IPR011989">
    <property type="entry name" value="ARM-like"/>
</dbReference>
<dbReference type="AlphaFoldDB" id="A0A517YMK6"/>
<dbReference type="Gene3D" id="1.25.10.10">
    <property type="entry name" value="Leucine-rich Repeat Variant"/>
    <property type="match status" value="1"/>
</dbReference>
<dbReference type="KEGG" id="aagg:ETAA8_66170"/>
<gene>
    <name evidence="1" type="ORF">ETAA8_66170</name>
</gene>
<evidence type="ECO:0000313" key="2">
    <source>
        <dbReference type="Proteomes" id="UP000315017"/>
    </source>
</evidence>
<evidence type="ECO:0008006" key="3">
    <source>
        <dbReference type="Google" id="ProtNLM"/>
    </source>
</evidence>
<organism evidence="1 2">
    <name type="scientific">Anatilimnocola aggregata</name>
    <dbReference type="NCBI Taxonomy" id="2528021"/>
    <lineage>
        <taxon>Bacteria</taxon>
        <taxon>Pseudomonadati</taxon>
        <taxon>Planctomycetota</taxon>
        <taxon>Planctomycetia</taxon>
        <taxon>Pirellulales</taxon>
        <taxon>Pirellulaceae</taxon>
        <taxon>Anatilimnocola</taxon>
    </lineage>
</organism>
<reference evidence="1 2" key="1">
    <citation type="submission" date="2019-02" db="EMBL/GenBank/DDBJ databases">
        <title>Deep-cultivation of Planctomycetes and their phenomic and genomic characterization uncovers novel biology.</title>
        <authorList>
            <person name="Wiegand S."/>
            <person name="Jogler M."/>
            <person name="Boedeker C."/>
            <person name="Pinto D."/>
            <person name="Vollmers J."/>
            <person name="Rivas-Marin E."/>
            <person name="Kohn T."/>
            <person name="Peeters S.H."/>
            <person name="Heuer A."/>
            <person name="Rast P."/>
            <person name="Oberbeckmann S."/>
            <person name="Bunk B."/>
            <person name="Jeske O."/>
            <person name="Meyerdierks A."/>
            <person name="Storesund J.E."/>
            <person name="Kallscheuer N."/>
            <person name="Luecker S."/>
            <person name="Lage O.M."/>
            <person name="Pohl T."/>
            <person name="Merkel B.J."/>
            <person name="Hornburger P."/>
            <person name="Mueller R.-W."/>
            <person name="Bruemmer F."/>
            <person name="Labrenz M."/>
            <person name="Spormann A.M."/>
            <person name="Op den Camp H."/>
            <person name="Overmann J."/>
            <person name="Amann R."/>
            <person name="Jetten M.S.M."/>
            <person name="Mascher T."/>
            <person name="Medema M.H."/>
            <person name="Devos D.P."/>
            <person name="Kaster A.-K."/>
            <person name="Ovreas L."/>
            <person name="Rohde M."/>
            <person name="Galperin M.Y."/>
            <person name="Jogler C."/>
        </authorList>
    </citation>
    <scope>NUCLEOTIDE SEQUENCE [LARGE SCALE GENOMIC DNA]</scope>
    <source>
        <strain evidence="1 2">ETA_A8</strain>
    </source>
</reference>
<dbReference type="SUPFAM" id="SSF48371">
    <property type="entry name" value="ARM repeat"/>
    <property type="match status" value="1"/>
</dbReference>
<protein>
    <recommendedName>
        <fullName evidence="3">HEAT repeat domain-containing protein</fullName>
    </recommendedName>
</protein>
<dbReference type="Proteomes" id="UP000315017">
    <property type="component" value="Chromosome"/>
</dbReference>
<dbReference type="RefSeq" id="WP_145098628.1">
    <property type="nucleotide sequence ID" value="NZ_CP036274.1"/>
</dbReference>
<dbReference type="OrthoDB" id="9852263at2"/>